<comment type="pathway">
    <text evidence="4 18">Cell wall biogenesis; peptidoglycan biosynthesis.</text>
</comment>
<feature type="active site" evidence="19">
    <location>
        <position position="163"/>
    </location>
</feature>
<evidence type="ECO:0000256" key="4">
    <source>
        <dbReference type="ARBA" id="ARBA00004752"/>
    </source>
</evidence>
<proteinExistence type="inferred from homology"/>
<dbReference type="InterPro" id="IPR000291">
    <property type="entry name" value="D-Ala_lig_Van_CS"/>
</dbReference>
<dbReference type="GO" id="GO:0071555">
    <property type="term" value="P:cell wall organization"/>
    <property type="evidence" value="ECO:0007669"/>
    <property type="project" value="UniProtKB-KW"/>
</dbReference>
<evidence type="ECO:0000256" key="13">
    <source>
        <dbReference type="ARBA" id="ARBA00022960"/>
    </source>
</evidence>
<evidence type="ECO:0000256" key="8">
    <source>
        <dbReference type="ARBA" id="ARBA00022598"/>
    </source>
</evidence>
<evidence type="ECO:0000256" key="6">
    <source>
        <dbReference type="ARBA" id="ARBA00012216"/>
    </source>
</evidence>
<evidence type="ECO:0000256" key="16">
    <source>
        <dbReference type="ARBA" id="ARBA00023316"/>
    </source>
</evidence>
<dbReference type="OrthoDB" id="9813261at2"/>
<evidence type="ECO:0000256" key="18">
    <source>
        <dbReference type="HAMAP-Rule" id="MF_00047"/>
    </source>
</evidence>
<dbReference type="PANTHER" id="PTHR23132:SF23">
    <property type="entry name" value="D-ALANINE--D-ALANINE LIGASE B"/>
    <property type="match status" value="1"/>
</dbReference>
<accession>A0A3A1YN56</accession>
<keyword evidence="13 18" id="KW-0133">Cell shape</keyword>
<dbReference type="GO" id="GO:0008360">
    <property type="term" value="P:regulation of cell shape"/>
    <property type="evidence" value="ECO:0007669"/>
    <property type="project" value="UniProtKB-KW"/>
</dbReference>
<comment type="catalytic activity">
    <reaction evidence="17 18">
        <text>2 D-alanine + ATP = D-alanyl-D-alanine + ADP + phosphate + H(+)</text>
        <dbReference type="Rhea" id="RHEA:11224"/>
        <dbReference type="ChEBI" id="CHEBI:15378"/>
        <dbReference type="ChEBI" id="CHEBI:30616"/>
        <dbReference type="ChEBI" id="CHEBI:43474"/>
        <dbReference type="ChEBI" id="CHEBI:57416"/>
        <dbReference type="ChEBI" id="CHEBI:57822"/>
        <dbReference type="ChEBI" id="CHEBI:456216"/>
        <dbReference type="EC" id="6.3.2.4"/>
    </reaction>
</comment>
<dbReference type="InterPro" id="IPR016185">
    <property type="entry name" value="PreATP-grasp_dom_sf"/>
</dbReference>
<feature type="binding site" evidence="20">
    <location>
        <position position="287"/>
    </location>
    <ligand>
        <name>Mg(2+)</name>
        <dbReference type="ChEBI" id="CHEBI:18420"/>
        <label>2</label>
    </ligand>
</feature>
<keyword evidence="9 20" id="KW-0479">Metal-binding</keyword>
<dbReference type="PROSITE" id="PS50975">
    <property type="entry name" value="ATP_GRASP"/>
    <property type="match status" value="1"/>
</dbReference>
<evidence type="ECO:0000256" key="11">
    <source>
        <dbReference type="ARBA" id="ARBA00022840"/>
    </source>
</evidence>
<reference evidence="23 24" key="1">
    <citation type="submission" date="2017-08" db="EMBL/GenBank/DDBJ databases">
        <title>Reclassification of Bisgaard taxon 37 and 44.</title>
        <authorList>
            <person name="Christensen H."/>
        </authorList>
    </citation>
    <scope>NUCLEOTIDE SEQUENCE [LARGE SCALE GENOMIC DNA]</scope>
    <source>
        <strain evidence="23 24">111</strain>
    </source>
</reference>
<comment type="function">
    <text evidence="2 18">Cell wall formation.</text>
</comment>
<dbReference type="NCBIfam" id="TIGR01205">
    <property type="entry name" value="D_ala_D_alaTIGR"/>
    <property type="match status" value="1"/>
</dbReference>
<evidence type="ECO:0000259" key="22">
    <source>
        <dbReference type="PROSITE" id="PS50975"/>
    </source>
</evidence>
<dbReference type="GO" id="GO:0008716">
    <property type="term" value="F:D-alanine-D-alanine ligase activity"/>
    <property type="evidence" value="ECO:0007669"/>
    <property type="project" value="UniProtKB-UniRule"/>
</dbReference>
<dbReference type="GO" id="GO:0005737">
    <property type="term" value="C:cytoplasm"/>
    <property type="evidence" value="ECO:0007669"/>
    <property type="project" value="UniProtKB-SubCell"/>
</dbReference>
<dbReference type="Gene3D" id="3.40.50.20">
    <property type="match status" value="1"/>
</dbReference>
<comment type="caution">
    <text evidence="23">The sequence shown here is derived from an EMBL/GenBank/DDBJ whole genome shotgun (WGS) entry which is preliminary data.</text>
</comment>
<dbReference type="InterPro" id="IPR005905">
    <property type="entry name" value="D_ala_D_ala"/>
</dbReference>
<dbReference type="GO" id="GO:0009252">
    <property type="term" value="P:peptidoglycan biosynthetic process"/>
    <property type="evidence" value="ECO:0007669"/>
    <property type="project" value="UniProtKB-UniRule"/>
</dbReference>
<comment type="similarity">
    <text evidence="5 18">Belongs to the D-alanine--D-alanine ligase family.</text>
</comment>
<evidence type="ECO:0000313" key="23">
    <source>
        <dbReference type="EMBL" id="RIY38668.1"/>
    </source>
</evidence>
<evidence type="ECO:0000256" key="21">
    <source>
        <dbReference type="PROSITE-ProRule" id="PRU00409"/>
    </source>
</evidence>
<feature type="binding site" evidence="20">
    <location>
        <position position="285"/>
    </location>
    <ligand>
        <name>Mg(2+)</name>
        <dbReference type="ChEBI" id="CHEBI:18420"/>
        <label>2</label>
    </ligand>
</feature>
<dbReference type="PIRSF" id="PIRSF039102">
    <property type="entry name" value="Ddl/VanB"/>
    <property type="match status" value="1"/>
</dbReference>
<dbReference type="FunFam" id="3.30.470.20:FF:000008">
    <property type="entry name" value="D-alanine--D-alanine ligase"/>
    <property type="match status" value="1"/>
</dbReference>
<keyword evidence="7 18" id="KW-0963">Cytoplasm</keyword>
<dbReference type="PROSITE" id="PS00844">
    <property type="entry name" value="DALA_DALA_LIGASE_2"/>
    <property type="match status" value="1"/>
</dbReference>
<feature type="active site" evidence="19">
    <location>
        <position position="296"/>
    </location>
</feature>
<evidence type="ECO:0000256" key="20">
    <source>
        <dbReference type="PIRSR" id="PIRSR039102-3"/>
    </source>
</evidence>
<dbReference type="EMBL" id="NRJG01000058">
    <property type="protein sequence ID" value="RIY38668.1"/>
    <property type="molecule type" value="Genomic_DNA"/>
</dbReference>
<evidence type="ECO:0000256" key="2">
    <source>
        <dbReference type="ARBA" id="ARBA00003921"/>
    </source>
</evidence>
<dbReference type="RefSeq" id="WP_119531090.1">
    <property type="nucleotide sequence ID" value="NZ_JBHSSP010000009.1"/>
</dbReference>
<name>A0A3A1YN56_9GAMM</name>
<comment type="cofactor">
    <cofactor evidence="1">
        <name>Mn(2+)</name>
        <dbReference type="ChEBI" id="CHEBI:29035"/>
    </cofactor>
</comment>
<sequence length="327" mass="36140">MKQKYQLSDLAKCKIAVLCGGTSNEREISLISGKYVYQALKESSLNLDVTKIDTKDYNLLDLKAQGYNLVFNILHGRCGEDGQIQGFLDTLGIKYTGCRVLQSALTLDKLFTKRIWQACGVNTGKCLEFTAEQILNQSAQVNVDAIVEQLGLPLFVKPNVEGSSIGITKVKTKEDLYPALVTAAKIDQHILVEAFIDGKEYSVPVLNGKALAPIEIIVDSSYDFYNYEAKYFADNTKYVCPAELSQEQTQQIQELAEQAARAVGIKSWCRVDVLSNSQGEFFALEVNTNPGMTTHSLFPMAAQHAGMSYIDLCLHILLDALNDVELS</sequence>
<dbReference type="UniPathway" id="UPA00219"/>
<evidence type="ECO:0000256" key="17">
    <source>
        <dbReference type="ARBA" id="ARBA00047614"/>
    </source>
</evidence>
<evidence type="ECO:0000256" key="1">
    <source>
        <dbReference type="ARBA" id="ARBA00001936"/>
    </source>
</evidence>
<evidence type="ECO:0000256" key="10">
    <source>
        <dbReference type="ARBA" id="ARBA00022741"/>
    </source>
</evidence>
<evidence type="ECO:0000313" key="24">
    <source>
        <dbReference type="Proteomes" id="UP000265916"/>
    </source>
</evidence>
<dbReference type="Pfam" id="PF01820">
    <property type="entry name" value="Dala_Dala_lig_N"/>
    <property type="match status" value="1"/>
</dbReference>
<dbReference type="HAMAP" id="MF_00047">
    <property type="entry name" value="Dala_Dala_lig"/>
    <property type="match status" value="1"/>
</dbReference>
<feature type="binding site" evidence="20">
    <location>
        <position position="272"/>
    </location>
    <ligand>
        <name>Mg(2+)</name>
        <dbReference type="ChEBI" id="CHEBI:18420"/>
        <label>1</label>
    </ligand>
</feature>
<feature type="domain" description="ATP-grasp" evidence="22">
    <location>
        <begin position="113"/>
        <end position="318"/>
    </location>
</feature>
<evidence type="ECO:0000256" key="14">
    <source>
        <dbReference type="ARBA" id="ARBA00022984"/>
    </source>
</evidence>
<dbReference type="InterPro" id="IPR011761">
    <property type="entry name" value="ATP-grasp"/>
</dbReference>
<keyword evidence="10 21" id="KW-0547">Nucleotide-binding</keyword>
<dbReference type="PROSITE" id="PS00843">
    <property type="entry name" value="DALA_DALA_LIGASE_1"/>
    <property type="match status" value="1"/>
</dbReference>
<dbReference type="GO" id="GO:0005524">
    <property type="term" value="F:ATP binding"/>
    <property type="evidence" value="ECO:0007669"/>
    <property type="project" value="UniProtKB-UniRule"/>
</dbReference>
<dbReference type="SUPFAM" id="SSF56059">
    <property type="entry name" value="Glutathione synthetase ATP-binding domain-like"/>
    <property type="match status" value="1"/>
</dbReference>
<dbReference type="PANTHER" id="PTHR23132">
    <property type="entry name" value="D-ALANINE--D-ALANINE LIGASE"/>
    <property type="match status" value="1"/>
</dbReference>
<keyword evidence="24" id="KW-1185">Reference proteome</keyword>
<feature type="active site" evidence="19">
    <location>
        <position position="25"/>
    </location>
</feature>
<dbReference type="Gene3D" id="3.30.470.20">
    <property type="entry name" value="ATP-grasp fold, B domain"/>
    <property type="match status" value="1"/>
</dbReference>
<keyword evidence="11 21" id="KW-0067">ATP-binding</keyword>
<dbReference type="Proteomes" id="UP000265916">
    <property type="component" value="Unassembled WGS sequence"/>
</dbReference>
<comment type="subcellular location">
    <subcellularLocation>
        <location evidence="3 18">Cytoplasm</location>
    </subcellularLocation>
</comment>
<dbReference type="Gene3D" id="3.30.1490.20">
    <property type="entry name" value="ATP-grasp fold, A domain"/>
    <property type="match status" value="1"/>
</dbReference>
<keyword evidence="15 20" id="KW-0464">Manganese</keyword>
<dbReference type="EC" id="6.3.2.4" evidence="6 18"/>
<dbReference type="GO" id="GO:0046872">
    <property type="term" value="F:metal ion binding"/>
    <property type="evidence" value="ECO:0007669"/>
    <property type="project" value="UniProtKB-KW"/>
</dbReference>
<evidence type="ECO:0000256" key="3">
    <source>
        <dbReference type="ARBA" id="ARBA00004496"/>
    </source>
</evidence>
<gene>
    <name evidence="18" type="primary">ddl</name>
    <name evidence="23" type="ORF">CKF58_03685</name>
</gene>
<dbReference type="InterPro" id="IPR011127">
    <property type="entry name" value="Dala_Dala_lig_N"/>
</dbReference>
<evidence type="ECO:0000256" key="9">
    <source>
        <dbReference type="ARBA" id="ARBA00022723"/>
    </source>
</evidence>
<dbReference type="InterPro" id="IPR013815">
    <property type="entry name" value="ATP_grasp_subdomain_1"/>
</dbReference>
<dbReference type="Pfam" id="PF07478">
    <property type="entry name" value="Dala_Dala_lig_C"/>
    <property type="match status" value="1"/>
</dbReference>
<keyword evidence="12 20" id="KW-0460">Magnesium</keyword>
<comment type="cofactor">
    <cofactor evidence="20">
        <name>Mg(2+)</name>
        <dbReference type="ChEBI" id="CHEBI:18420"/>
    </cofactor>
    <cofactor evidence="20">
        <name>Mn(2+)</name>
        <dbReference type="ChEBI" id="CHEBI:29035"/>
    </cofactor>
    <text evidence="20">Binds 2 magnesium or manganese ions per subunit.</text>
</comment>
<evidence type="ECO:0000256" key="7">
    <source>
        <dbReference type="ARBA" id="ARBA00022490"/>
    </source>
</evidence>
<evidence type="ECO:0000256" key="19">
    <source>
        <dbReference type="PIRSR" id="PIRSR039102-1"/>
    </source>
</evidence>
<dbReference type="NCBIfam" id="NF002378">
    <property type="entry name" value="PRK01372.1"/>
    <property type="match status" value="1"/>
</dbReference>
<protein>
    <recommendedName>
        <fullName evidence="6 18">D-alanine--D-alanine ligase</fullName>
        <ecNumber evidence="6 18">6.3.2.4</ecNumber>
    </recommendedName>
    <alternativeName>
        <fullName evidence="18">D-Ala-D-Ala ligase</fullName>
    </alternativeName>
    <alternativeName>
        <fullName evidence="18">D-alanylalanine synthetase</fullName>
    </alternativeName>
</protein>
<keyword evidence="8 18" id="KW-0436">Ligase</keyword>
<evidence type="ECO:0000256" key="15">
    <source>
        <dbReference type="ARBA" id="ARBA00023211"/>
    </source>
</evidence>
<dbReference type="InterPro" id="IPR011095">
    <property type="entry name" value="Dala_Dala_lig_C"/>
</dbReference>
<keyword evidence="16 18" id="KW-0961">Cell wall biogenesis/degradation</keyword>
<dbReference type="AlphaFoldDB" id="A0A3A1YN56"/>
<organism evidence="23 24">
    <name type="scientific">Psittacicella hinzii</name>
    <dbReference type="NCBI Taxonomy" id="2028575"/>
    <lineage>
        <taxon>Bacteria</taxon>
        <taxon>Pseudomonadati</taxon>
        <taxon>Pseudomonadota</taxon>
        <taxon>Gammaproteobacteria</taxon>
        <taxon>Pasteurellales</taxon>
        <taxon>Psittacicellaceae</taxon>
        <taxon>Psittacicella</taxon>
    </lineage>
</organism>
<dbReference type="SUPFAM" id="SSF52440">
    <property type="entry name" value="PreATP-grasp domain"/>
    <property type="match status" value="1"/>
</dbReference>
<evidence type="ECO:0000256" key="12">
    <source>
        <dbReference type="ARBA" id="ARBA00022842"/>
    </source>
</evidence>
<feature type="binding site" evidence="20">
    <location>
        <position position="285"/>
    </location>
    <ligand>
        <name>Mg(2+)</name>
        <dbReference type="ChEBI" id="CHEBI:18420"/>
        <label>1</label>
    </ligand>
</feature>
<evidence type="ECO:0000256" key="5">
    <source>
        <dbReference type="ARBA" id="ARBA00010871"/>
    </source>
</evidence>
<keyword evidence="14 18" id="KW-0573">Peptidoglycan synthesis</keyword>